<comment type="caution">
    <text evidence="2">The sequence shown here is derived from an EMBL/GenBank/DDBJ whole genome shotgun (WGS) entry which is preliminary data.</text>
</comment>
<gene>
    <name evidence="2" type="ORF">HJC23_007528</name>
</gene>
<reference evidence="2 3" key="1">
    <citation type="journal article" date="2020" name="G3 (Bethesda)">
        <title>Improved Reference Genome for Cyclotella cryptica CCMP332, a Model for Cell Wall Morphogenesis, Salinity Adaptation, and Lipid Production in Diatoms (Bacillariophyta).</title>
        <authorList>
            <person name="Roberts W.R."/>
            <person name="Downey K.M."/>
            <person name="Ruck E.C."/>
            <person name="Traller J.C."/>
            <person name="Alverson A.J."/>
        </authorList>
    </citation>
    <scope>NUCLEOTIDE SEQUENCE [LARGE SCALE GENOMIC DNA]</scope>
    <source>
        <strain evidence="2 3">CCMP332</strain>
    </source>
</reference>
<feature type="region of interest" description="Disordered" evidence="1">
    <location>
        <begin position="43"/>
        <end position="64"/>
    </location>
</feature>
<dbReference type="Gene3D" id="3.30.450.40">
    <property type="match status" value="1"/>
</dbReference>
<dbReference type="AlphaFoldDB" id="A0ABD3PWQ2"/>
<evidence type="ECO:0000256" key="1">
    <source>
        <dbReference type="SAM" id="MobiDB-lite"/>
    </source>
</evidence>
<keyword evidence="3" id="KW-1185">Reference proteome</keyword>
<evidence type="ECO:0000313" key="2">
    <source>
        <dbReference type="EMBL" id="KAL3791761.1"/>
    </source>
</evidence>
<dbReference type="EMBL" id="JABMIG020000110">
    <property type="protein sequence ID" value="KAL3791761.1"/>
    <property type="molecule type" value="Genomic_DNA"/>
</dbReference>
<dbReference type="PANTHER" id="PTHR35213:SF3">
    <property type="entry name" value="MYB-LIKE DOMAIN-CONTAINING PROTEIN"/>
    <property type="match status" value="1"/>
</dbReference>
<name>A0ABD3PWQ2_9STRA</name>
<dbReference type="Proteomes" id="UP001516023">
    <property type="component" value="Unassembled WGS sequence"/>
</dbReference>
<sequence>MDEGSGVARIQTCLNCRLEAAKLEMLPLPLDTITIAVSSGNGGGHGGIGKRPLPTESNSNQGYDLHTPRTGRWAPAEISFRDALVSHFLAGSLPLRNDYKLLDFLSDILKSKQSRLTKKMKHANLSMQHYSYASGYLFKQDAVELSRLEQEFICSLPNQEQREIKFHMSRLWRDHLADRLTISTIPFDPKKWIESVDCLEKRLAEKQEMDRIVKRRILMGKAWSVDSKREEGVFIDGLEDDVDVDFDSFISSLATDTGEGGALVGGAEMKRVYSSFVNGSEQNHTNAASSGTSVTSDEDYSTSLKGEISHDRRLSAHLHSSSSEPNFRFAAPFLAWIISYIERSNLPFEHVDIWCPSSLQSATCSMIEPSLSTLGSGVNVPPNCRLYFAGSASSSRQMIPANNGDLVHSKSFQSTLLPVAMTSEEIESLSLFGHYSEKFSFSNGCGMPGRVFRSGLPEWEQYVSNASPSLFERRGGAIQFGIQTAVAVPLRSSNVGRIVLVLYSRCDRERDDLLVEKIMKDVQAMNPSPRYKLIVDMGDGNAVGGPTTASAAAAAATNVGVSPIDSHQSKGTSSGVPPKSQTSNISQLSDEPKDKIRALISFLGENMPSNDTSPLSSQLHNIMSLRLVLLRTNRTREENHLVDSMLILFESYLSANRSATDTTLMLARDFAFHNLQITQTEAKRNLSIQPQSPPHHIAPMPSEQGGLTFMSLDQSNHSLPELSCLRGQMSSFSLTSFDHSKNVR</sequence>
<feature type="region of interest" description="Disordered" evidence="1">
    <location>
        <begin position="283"/>
        <end position="302"/>
    </location>
</feature>
<feature type="region of interest" description="Disordered" evidence="1">
    <location>
        <begin position="687"/>
        <end position="710"/>
    </location>
</feature>
<protein>
    <submittedName>
        <fullName evidence="2">Uncharacterized protein</fullName>
    </submittedName>
</protein>
<accession>A0ABD3PWQ2</accession>
<evidence type="ECO:0000313" key="3">
    <source>
        <dbReference type="Proteomes" id="UP001516023"/>
    </source>
</evidence>
<organism evidence="2 3">
    <name type="scientific">Cyclotella cryptica</name>
    <dbReference type="NCBI Taxonomy" id="29204"/>
    <lineage>
        <taxon>Eukaryota</taxon>
        <taxon>Sar</taxon>
        <taxon>Stramenopiles</taxon>
        <taxon>Ochrophyta</taxon>
        <taxon>Bacillariophyta</taxon>
        <taxon>Coscinodiscophyceae</taxon>
        <taxon>Thalassiosirophycidae</taxon>
        <taxon>Stephanodiscales</taxon>
        <taxon>Stephanodiscaceae</taxon>
        <taxon>Cyclotella</taxon>
    </lineage>
</organism>
<dbReference type="InterPro" id="IPR029016">
    <property type="entry name" value="GAF-like_dom_sf"/>
</dbReference>
<dbReference type="PANTHER" id="PTHR35213">
    <property type="entry name" value="RING-TYPE DOMAIN-CONTAINING PROTEIN-RELATED"/>
    <property type="match status" value="1"/>
</dbReference>
<feature type="region of interest" description="Disordered" evidence="1">
    <location>
        <begin position="562"/>
        <end position="590"/>
    </location>
</feature>
<feature type="compositionally biased region" description="Polar residues" evidence="1">
    <location>
        <begin position="283"/>
        <end position="295"/>
    </location>
</feature>
<feature type="compositionally biased region" description="Polar residues" evidence="1">
    <location>
        <begin position="565"/>
        <end position="589"/>
    </location>
</feature>
<proteinExistence type="predicted"/>